<dbReference type="OrthoDB" id="3233490at2"/>
<proteinExistence type="predicted"/>
<accession>A0A9X5BFB0</accession>
<evidence type="ECO:0000313" key="2">
    <source>
        <dbReference type="Proteomes" id="UP001154420"/>
    </source>
</evidence>
<evidence type="ECO:0000313" key="1">
    <source>
        <dbReference type="EMBL" id="NBJ92989.1"/>
    </source>
</evidence>
<dbReference type="AlphaFoldDB" id="A0A9X5BFB0"/>
<reference evidence="1" key="1">
    <citation type="submission" date="2018-09" db="EMBL/GenBank/DDBJ databases">
        <title>Murine metabolic-syndrome-specific gut microbial biobank.</title>
        <authorList>
            <person name="Liu C."/>
        </authorList>
    </citation>
    <scope>NUCLEOTIDE SEQUENCE</scope>
    <source>
        <strain evidence="1">D42-62</strain>
    </source>
</reference>
<dbReference type="Proteomes" id="UP001154420">
    <property type="component" value="Unassembled WGS sequence"/>
</dbReference>
<keyword evidence="2" id="KW-1185">Reference proteome</keyword>
<sequence>MIQNTKRIEVYLTENEKELQSLTPEEYLHQLMEEKQMKIVDVMKESQQGDYIYKVFKNQRKASKDILIALALGMKCSLDEAQKLLRIASVAWLDPRSQRDAVLIYGFLHHLTVMEVNEILYDLNERVL</sequence>
<name>A0A9X5BFB0_9FIRM</name>
<dbReference type="EMBL" id="QZDT01000014">
    <property type="protein sequence ID" value="NBJ92989.1"/>
    <property type="molecule type" value="Genomic_DNA"/>
</dbReference>
<gene>
    <name evidence="1" type="ORF">D5281_10365</name>
</gene>
<dbReference type="RefSeq" id="WP_160560066.1">
    <property type="nucleotide sequence ID" value="NZ_QZDT01000014.1"/>
</dbReference>
<protein>
    <submittedName>
        <fullName evidence="1">Uncharacterized protein</fullName>
    </submittedName>
</protein>
<organism evidence="1 2">
    <name type="scientific">Parablautia muri</name>
    <dbReference type="NCBI Taxonomy" id="2320879"/>
    <lineage>
        <taxon>Bacteria</taxon>
        <taxon>Bacillati</taxon>
        <taxon>Bacillota</taxon>
        <taxon>Clostridia</taxon>
        <taxon>Lachnospirales</taxon>
        <taxon>Lachnospiraceae</taxon>
        <taxon>Parablautia</taxon>
    </lineage>
</organism>
<comment type="caution">
    <text evidence="1">The sequence shown here is derived from an EMBL/GenBank/DDBJ whole genome shotgun (WGS) entry which is preliminary data.</text>
</comment>